<evidence type="ECO:0000256" key="4">
    <source>
        <dbReference type="PROSITE-ProRule" id="PRU00285"/>
    </source>
</evidence>
<dbReference type="GO" id="GO:0005634">
    <property type="term" value="C:nucleus"/>
    <property type="evidence" value="ECO:0007669"/>
    <property type="project" value="TreeGrafter"/>
</dbReference>
<evidence type="ECO:0000256" key="1">
    <source>
        <dbReference type="ARBA" id="ARBA00023016"/>
    </source>
</evidence>
<evidence type="ECO:0000256" key="3">
    <source>
        <dbReference type="PIRSR" id="PIRSR036514-1"/>
    </source>
</evidence>
<evidence type="ECO:0000313" key="8">
    <source>
        <dbReference type="EMBL" id="JAC17088.1"/>
    </source>
</evidence>
<dbReference type="PANTHER" id="PTHR45640">
    <property type="entry name" value="HEAT SHOCK PROTEIN HSP-12.2-RELATED"/>
    <property type="match status" value="1"/>
</dbReference>
<feature type="binding site" evidence="3">
    <location>
        <position position="113"/>
    </location>
    <ligand>
        <name>Zn(2+)</name>
        <dbReference type="ChEBI" id="CHEBI:29105"/>
        <label>1</label>
    </ligand>
</feature>
<dbReference type="Pfam" id="PF00011">
    <property type="entry name" value="HSP20"/>
    <property type="match status" value="1"/>
</dbReference>
<dbReference type="CDD" id="cd06526">
    <property type="entry name" value="metazoan_ACD"/>
    <property type="match status" value="1"/>
</dbReference>
<dbReference type="GO" id="GO:0042026">
    <property type="term" value="P:protein refolding"/>
    <property type="evidence" value="ECO:0007669"/>
    <property type="project" value="TreeGrafter"/>
</dbReference>
<accession>A0A023F777</accession>
<dbReference type="GO" id="GO:0051082">
    <property type="term" value="F:unfolded protein binding"/>
    <property type="evidence" value="ECO:0007669"/>
    <property type="project" value="TreeGrafter"/>
</dbReference>
<dbReference type="PRINTS" id="PR00299">
    <property type="entry name" value="ACRYSTALLIN"/>
</dbReference>
<dbReference type="PANTHER" id="PTHR45640:SF13">
    <property type="entry name" value="HEAT SHOCK PROTEIN 22-RELATED"/>
    <property type="match status" value="1"/>
</dbReference>
<evidence type="ECO:0000259" key="7">
    <source>
        <dbReference type="PROSITE" id="PS01031"/>
    </source>
</evidence>
<dbReference type="InterPro" id="IPR055269">
    <property type="entry name" value="Alpha-crystallin/HSP_16"/>
</dbReference>
<dbReference type="SUPFAM" id="SSF49764">
    <property type="entry name" value="HSP20-like chaperones"/>
    <property type="match status" value="1"/>
</dbReference>
<dbReference type="PIRSF" id="PIRSF036514">
    <property type="entry name" value="Sm_HSP_B1"/>
    <property type="match status" value="1"/>
</dbReference>
<name>A0A023F777_TRIIF</name>
<feature type="domain" description="SHSP" evidence="7">
    <location>
        <begin position="58"/>
        <end position="168"/>
    </location>
</feature>
<feature type="region of interest" description="Disordered" evidence="6">
    <location>
        <begin position="164"/>
        <end position="210"/>
    </location>
</feature>
<evidence type="ECO:0000256" key="5">
    <source>
        <dbReference type="RuleBase" id="RU003616"/>
    </source>
</evidence>
<dbReference type="Gene3D" id="2.60.40.790">
    <property type="match status" value="1"/>
</dbReference>
<dbReference type="GO" id="GO:0046872">
    <property type="term" value="F:metal ion binding"/>
    <property type="evidence" value="ECO:0007669"/>
    <property type="project" value="UniProtKB-KW"/>
</dbReference>
<evidence type="ECO:0000256" key="2">
    <source>
        <dbReference type="PIRNR" id="PIRNR036514"/>
    </source>
</evidence>
<keyword evidence="1 8" id="KW-0346">Stress response</keyword>
<dbReference type="GO" id="GO:0009408">
    <property type="term" value="P:response to heat"/>
    <property type="evidence" value="ECO:0007669"/>
    <property type="project" value="UniProtKB-ARBA"/>
</dbReference>
<dbReference type="PROSITE" id="PS01031">
    <property type="entry name" value="SHSP"/>
    <property type="match status" value="1"/>
</dbReference>
<dbReference type="InterPro" id="IPR008978">
    <property type="entry name" value="HSP20-like_chaperone"/>
</dbReference>
<feature type="binding site" evidence="3">
    <location>
        <position position="108"/>
    </location>
    <ligand>
        <name>Zn(2+)</name>
        <dbReference type="ChEBI" id="CHEBI:29105"/>
        <label>1</label>
    </ligand>
</feature>
<proteinExistence type="evidence at transcript level"/>
<reference evidence="8" key="1">
    <citation type="journal article" date="2014" name="PLoS Negl. Trop. Dis.">
        <title>An updated insight into the Sialotranscriptome of Triatoma infestans: developmental stage and geographic variations.</title>
        <authorList>
            <person name="Schwarz A."/>
            <person name="Medrano-Mercado N."/>
            <person name="Schaub G.A."/>
            <person name="Struchiner C.J."/>
            <person name="Bargues M.D."/>
            <person name="Levy M.Z."/>
            <person name="Ribeiro J.M."/>
        </authorList>
    </citation>
    <scope>NUCLEOTIDE SEQUENCE</scope>
    <source>
        <strain evidence="8">Chile</strain>
        <tissue evidence="8">Salivary glands</tissue>
    </source>
</reference>
<feature type="compositionally biased region" description="Basic and acidic residues" evidence="6">
    <location>
        <begin position="180"/>
        <end position="210"/>
    </location>
</feature>
<evidence type="ECO:0000256" key="6">
    <source>
        <dbReference type="SAM" id="MobiDB-lite"/>
    </source>
</evidence>
<organism evidence="8">
    <name type="scientific">Triatoma infestans</name>
    <name type="common">Assassin bug</name>
    <dbReference type="NCBI Taxonomy" id="30076"/>
    <lineage>
        <taxon>Eukaryota</taxon>
        <taxon>Metazoa</taxon>
        <taxon>Ecdysozoa</taxon>
        <taxon>Arthropoda</taxon>
        <taxon>Hexapoda</taxon>
        <taxon>Insecta</taxon>
        <taxon>Pterygota</taxon>
        <taxon>Neoptera</taxon>
        <taxon>Paraneoptera</taxon>
        <taxon>Hemiptera</taxon>
        <taxon>Heteroptera</taxon>
        <taxon>Panheteroptera</taxon>
        <taxon>Cimicomorpha</taxon>
        <taxon>Reduviidae</taxon>
        <taxon>Triatominae</taxon>
        <taxon>Triatoma</taxon>
    </lineage>
</organism>
<protein>
    <submittedName>
        <fullName evidence="8">Putative 21.4 kDa heat shock protein</fullName>
    </submittedName>
</protein>
<dbReference type="EMBL" id="GBBI01001624">
    <property type="protein sequence ID" value="JAC17088.1"/>
    <property type="molecule type" value="mRNA"/>
</dbReference>
<keyword evidence="3" id="KW-0862">Zinc</keyword>
<dbReference type="InterPro" id="IPR002068">
    <property type="entry name" value="A-crystallin/Hsp20_dom"/>
</dbReference>
<sequence length="210" mass="23427">MSLLPALINELLDDYRRPFFGNIYDQNFGMGLLNDEILRPRSTLLSVPLRCGYLRPWRTLDAGDSGVSTVAADNNEFKVTLDVQQFKPEELKVKVEDGYMVVDGKHEERSDQHGFISRQFTRRYKIPDDVDKTALVSNLSSDGVLTLKAPKLALPEKASREIPIIQTNTPAIKPTAETGSKQKAEAGSKQKAEAGSKQKSKTDKADKMEE</sequence>
<keyword evidence="3" id="KW-0479">Metal-binding</keyword>
<feature type="binding site" evidence="3">
    <location>
        <position position="106"/>
    </location>
    <ligand>
        <name>Zn(2+)</name>
        <dbReference type="ChEBI" id="CHEBI:29105"/>
        <label>1</label>
    </ligand>
</feature>
<dbReference type="GO" id="GO:0005737">
    <property type="term" value="C:cytoplasm"/>
    <property type="evidence" value="ECO:0007669"/>
    <property type="project" value="TreeGrafter"/>
</dbReference>
<dbReference type="InterPro" id="IPR001436">
    <property type="entry name" value="Alpha-crystallin/sHSP_animal"/>
</dbReference>
<comment type="similarity">
    <text evidence="2 4 5">Belongs to the small heat shock protein (HSP20) family.</text>
</comment>
<dbReference type="AlphaFoldDB" id="A0A023F777"/>